<dbReference type="Proteomes" id="UP000005239">
    <property type="component" value="Unassembled WGS sequence"/>
</dbReference>
<protein>
    <submittedName>
        <fullName evidence="1">Uncharacterized protein</fullName>
    </submittedName>
</protein>
<organism evidence="1 2">
    <name type="scientific">Pristionchus pacificus</name>
    <name type="common">Parasitic nematode worm</name>
    <dbReference type="NCBI Taxonomy" id="54126"/>
    <lineage>
        <taxon>Eukaryota</taxon>
        <taxon>Metazoa</taxon>
        <taxon>Ecdysozoa</taxon>
        <taxon>Nematoda</taxon>
        <taxon>Chromadorea</taxon>
        <taxon>Rhabditida</taxon>
        <taxon>Rhabditina</taxon>
        <taxon>Diplogasteromorpha</taxon>
        <taxon>Diplogasteroidea</taxon>
        <taxon>Neodiplogasteridae</taxon>
        <taxon>Pristionchus</taxon>
    </lineage>
</organism>
<sequence>MHANKTVTEAYALQCSEGGSWIDSLQRQHDSVVFGVTCAMARASNIREFFRNFLERCQTCTLPTDLDSCRGDATCIKGKLTHQQSAIGDCRIAKCNEQGFMIRTRSRFNELITVNASTNATTVPTVIYDGGTELRCNEKGDWSFETFQDFDKTTVNLGRDVEAVCYWPKCKRCVVKEMPCPPGDICSIDWLAEPDRNQECDVASCRNGNEMIFRDSLGILRTVESLRCNDATEWEVDTTPQVLTKEEEVKAAKKTSLFDDDYVDGSEQVKEEKEALTPPTPTALHSTKAVITCRKILPPCQRCVDLRKSDVCPGGAERGCNDIVYTGGAAINTCRVMSCPEFSVLWSYHLMRWNKLDTYLECTDKEEWKLPGGTVIPDHAEVACKYNGECACVGARLGTSSACREDWEDGCDFGALDLFAMAGECSRIECKYKGKLAVFKPNSKEFVRTVEGPLTCVGNGTYQDNLGNKYTSADSSVTCHSWEGTRHCARACTWDPADGDTSAFTEWSVDSGCRNLRCAKDGKMELHDTENDKWIARESISCTQLGFWTSKEDRGAMLFPYKTVNRNFIEVRCTSSS</sequence>
<reference evidence="1" key="2">
    <citation type="submission" date="2022-06" db="UniProtKB">
        <authorList>
            <consortium name="EnsemblMetazoa"/>
        </authorList>
    </citation>
    <scope>IDENTIFICATION</scope>
    <source>
        <strain evidence="1">PS312</strain>
    </source>
</reference>
<evidence type="ECO:0000313" key="1">
    <source>
        <dbReference type="EnsemblMetazoa" id="PPA04695.1"/>
    </source>
</evidence>
<dbReference type="EnsemblMetazoa" id="PPA04695.1">
    <property type="protein sequence ID" value="PPA04695.1"/>
    <property type="gene ID" value="WBGene00094249"/>
</dbReference>
<proteinExistence type="predicted"/>
<name>A0A2A6BSV1_PRIPA</name>
<gene>
    <name evidence="1" type="primary">WBGene00094249</name>
</gene>
<keyword evidence="2" id="KW-1185">Reference proteome</keyword>
<dbReference type="AlphaFoldDB" id="A0A2A6BSV1"/>
<accession>A0A8R1U4J5</accession>
<reference evidence="2" key="1">
    <citation type="journal article" date="2008" name="Nat. Genet.">
        <title>The Pristionchus pacificus genome provides a unique perspective on nematode lifestyle and parasitism.</title>
        <authorList>
            <person name="Dieterich C."/>
            <person name="Clifton S.W."/>
            <person name="Schuster L.N."/>
            <person name="Chinwalla A."/>
            <person name="Delehaunty K."/>
            <person name="Dinkelacker I."/>
            <person name="Fulton L."/>
            <person name="Fulton R."/>
            <person name="Godfrey J."/>
            <person name="Minx P."/>
            <person name="Mitreva M."/>
            <person name="Roeseler W."/>
            <person name="Tian H."/>
            <person name="Witte H."/>
            <person name="Yang S.P."/>
            <person name="Wilson R.K."/>
            <person name="Sommer R.J."/>
        </authorList>
    </citation>
    <scope>NUCLEOTIDE SEQUENCE [LARGE SCALE GENOMIC DNA]</scope>
    <source>
        <strain evidence="2">PS312</strain>
    </source>
</reference>
<accession>A0A2A6BSV1</accession>
<evidence type="ECO:0000313" key="2">
    <source>
        <dbReference type="Proteomes" id="UP000005239"/>
    </source>
</evidence>